<dbReference type="InterPro" id="IPR051554">
    <property type="entry name" value="Acetyltransferase_Eis"/>
</dbReference>
<dbReference type="PANTHER" id="PTHR37817">
    <property type="entry name" value="N-ACETYLTRANSFERASE EIS"/>
    <property type="match status" value="1"/>
</dbReference>
<evidence type="ECO:0000259" key="1">
    <source>
        <dbReference type="PROSITE" id="PS51186"/>
    </source>
</evidence>
<sequence>MMVQFRTARPEDIPAMVALSDRVFRKPHQTSMGQAYSLLFSNENAGNMLIAEEDGKIVTVVGLLPSEISIAGCTLRVLSMGSVCTDADYRGKDYAGTLVRMSIEKCEREGVHLLLVSGNRTLYRRNGCYEAGLIRHFTPTAEQARHAAENNNSSQAETVEYDEARDLESMLRLVHNEPVHYVRTKAQFARLIHGAAVFSNSAMNQHIALRRSNGEALAYVVYGLPGYDATRTPAVIEYAGSDQAVLELLRDVMERHQLEKLRVPVGGDKAAFGEALAAAGASVRCEPIPGTIRLTDLASVWRSLAPYIHERLGSETAGKLDCTRTADGQYRIAYGEETLALDARGALTLLFSGAPWAAGDALGPLLASLFPLPFVYTNNLNYV</sequence>
<dbReference type="CDD" id="cd04301">
    <property type="entry name" value="NAT_SF"/>
    <property type="match status" value="1"/>
</dbReference>
<keyword evidence="3" id="KW-1185">Reference proteome</keyword>
<name>A0ABM8VIX0_9BACL</name>
<dbReference type="EMBL" id="CAJVCE010000008">
    <property type="protein sequence ID" value="CAG7644600.1"/>
    <property type="molecule type" value="Genomic_DNA"/>
</dbReference>
<organism evidence="2 3">
    <name type="scientific">Paenibacillus allorhizosphaerae</name>
    <dbReference type="NCBI Taxonomy" id="2849866"/>
    <lineage>
        <taxon>Bacteria</taxon>
        <taxon>Bacillati</taxon>
        <taxon>Bacillota</taxon>
        <taxon>Bacilli</taxon>
        <taxon>Bacillales</taxon>
        <taxon>Paenibacillaceae</taxon>
        <taxon>Paenibacillus</taxon>
    </lineage>
</organism>
<dbReference type="Proteomes" id="UP000730618">
    <property type="component" value="Unassembled WGS sequence"/>
</dbReference>
<dbReference type="PROSITE" id="PS51186">
    <property type="entry name" value="GNAT"/>
    <property type="match status" value="1"/>
</dbReference>
<proteinExistence type="predicted"/>
<gene>
    <name evidence="2" type="ORF">PAECIP111802_03327</name>
</gene>
<evidence type="ECO:0000313" key="2">
    <source>
        <dbReference type="EMBL" id="CAG7644600.1"/>
    </source>
</evidence>
<evidence type="ECO:0000313" key="3">
    <source>
        <dbReference type="Proteomes" id="UP000730618"/>
    </source>
</evidence>
<comment type="caution">
    <text evidence="2">The sequence shown here is derived from an EMBL/GenBank/DDBJ whole genome shotgun (WGS) entry which is preliminary data.</text>
</comment>
<dbReference type="RefSeq" id="WP_218099636.1">
    <property type="nucleotide sequence ID" value="NZ_CAJVCE010000008.1"/>
</dbReference>
<dbReference type="Pfam" id="PF13527">
    <property type="entry name" value="Acetyltransf_9"/>
    <property type="match status" value="1"/>
</dbReference>
<dbReference type="InterPro" id="IPR000182">
    <property type="entry name" value="GNAT_dom"/>
</dbReference>
<dbReference type="PANTHER" id="PTHR37817:SF1">
    <property type="entry name" value="N-ACETYLTRANSFERASE EIS"/>
    <property type="match status" value="1"/>
</dbReference>
<reference evidence="2 3" key="1">
    <citation type="submission" date="2021-06" db="EMBL/GenBank/DDBJ databases">
        <authorList>
            <person name="Criscuolo A."/>
        </authorList>
    </citation>
    <scope>NUCLEOTIDE SEQUENCE [LARGE SCALE GENOMIC DNA]</scope>
    <source>
        <strain evidence="3">CIP 111802</strain>
    </source>
</reference>
<feature type="domain" description="N-acetyltransferase" evidence="1">
    <location>
        <begin position="3"/>
        <end position="149"/>
    </location>
</feature>
<accession>A0ABM8VIX0</accession>
<protein>
    <recommendedName>
        <fullName evidence="1">N-acetyltransferase domain-containing protein</fullName>
    </recommendedName>
</protein>